<dbReference type="InterPro" id="IPR036388">
    <property type="entry name" value="WH-like_DNA-bd_sf"/>
</dbReference>
<dbReference type="Proteomes" id="UP001305702">
    <property type="component" value="Chromosome"/>
</dbReference>
<dbReference type="RefSeq" id="WP_315603449.1">
    <property type="nucleotide sequence ID" value="NZ_CP130318.1"/>
</dbReference>
<keyword evidence="1" id="KW-0805">Transcription regulation</keyword>
<dbReference type="GO" id="GO:0003700">
    <property type="term" value="F:DNA-binding transcription factor activity"/>
    <property type="evidence" value="ECO:0007669"/>
    <property type="project" value="InterPro"/>
</dbReference>
<protein>
    <submittedName>
        <fullName evidence="5">Winged helix-turn-helix domain-containing protein</fullName>
    </submittedName>
</protein>
<keyword evidence="6" id="KW-1185">Reference proteome</keyword>
<keyword evidence="3" id="KW-0804">Transcription</keyword>
<reference evidence="5 6" key="1">
    <citation type="submission" date="2022-02" db="EMBL/GenBank/DDBJ databases">
        <title>Paenibacillus sp. MBLB1776 Whole Genome Shotgun Sequencing.</title>
        <authorList>
            <person name="Hwang C.Y."/>
            <person name="Cho E.-S."/>
            <person name="Seo M.-J."/>
        </authorList>
    </citation>
    <scope>NUCLEOTIDE SEQUENCE [LARGE SCALE GENOMIC DNA]</scope>
    <source>
        <strain evidence="5 6">MBLB1776</strain>
    </source>
</reference>
<dbReference type="Pfam" id="PF01022">
    <property type="entry name" value="HTH_5"/>
    <property type="match status" value="1"/>
</dbReference>
<dbReference type="GO" id="GO:0003677">
    <property type="term" value="F:DNA binding"/>
    <property type="evidence" value="ECO:0007669"/>
    <property type="project" value="UniProtKB-KW"/>
</dbReference>
<dbReference type="KEGG" id="paun:MJA45_18855"/>
<evidence type="ECO:0000259" key="4">
    <source>
        <dbReference type="PROSITE" id="PS50987"/>
    </source>
</evidence>
<dbReference type="EMBL" id="CP130318">
    <property type="protein sequence ID" value="WNQ09675.1"/>
    <property type="molecule type" value="Genomic_DNA"/>
</dbReference>
<dbReference type="SUPFAM" id="SSF46785">
    <property type="entry name" value="Winged helix' DNA-binding domain"/>
    <property type="match status" value="1"/>
</dbReference>
<evidence type="ECO:0000313" key="5">
    <source>
        <dbReference type="EMBL" id="WNQ09675.1"/>
    </source>
</evidence>
<dbReference type="PROSITE" id="PS50987">
    <property type="entry name" value="HTH_ARSR_2"/>
    <property type="match status" value="1"/>
</dbReference>
<evidence type="ECO:0000256" key="2">
    <source>
        <dbReference type="ARBA" id="ARBA00023125"/>
    </source>
</evidence>
<sequence>MSFSTSYKIAFQFNPLFEFASAASFVANKDQFIKIFHELGEDLDSIGFIEQMDGQLSRFLRSELNFFFVHPFKQTSLGYETIVNMAIINTSPITVTEGINTLERMASTQLVARMVKSSLKEQFDSFLSGHQWSDVQRDRDLMIRQLNKIDGANKEIIERLLECTMYPDEAKQRYHTLCKTFYNSIYSPLEEQIVSISRGGAEKYSEQYKQNPLKFIDNYLVEATEEKLKQPTQIHVSIFDQACSTCNSGTSKDELFNWIRLGIHLDRLLENKPLRKQADLFLKLLSDSKRILIIEALAERPWYGQELSKKLNLTPAAISYHMGFFFSLDLVRVSKSDQRHYYLLDKEKMKTYFSQTQEILLKKHD</sequence>
<accession>A0AA96LAL2</accession>
<keyword evidence="2" id="KW-0238">DNA-binding</keyword>
<dbReference type="CDD" id="cd00090">
    <property type="entry name" value="HTH_ARSR"/>
    <property type="match status" value="1"/>
</dbReference>
<organism evidence="5 6">
    <name type="scientific">Paenibacillus aurantius</name>
    <dbReference type="NCBI Taxonomy" id="2918900"/>
    <lineage>
        <taxon>Bacteria</taxon>
        <taxon>Bacillati</taxon>
        <taxon>Bacillota</taxon>
        <taxon>Bacilli</taxon>
        <taxon>Bacillales</taxon>
        <taxon>Paenibacillaceae</taxon>
        <taxon>Paenibacillus</taxon>
    </lineage>
</organism>
<name>A0AA96LAL2_9BACL</name>
<evidence type="ECO:0000256" key="1">
    <source>
        <dbReference type="ARBA" id="ARBA00023015"/>
    </source>
</evidence>
<dbReference type="InterPro" id="IPR036390">
    <property type="entry name" value="WH_DNA-bd_sf"/>
</dbReference>
<gene>
    <name evidence="5" type="ORF">MJA45_18855</name>
</gene>
<dbReference type="AlphaFoldDB" id="A0AA96LAL2"/>
<proteinExistence type="predicted"/>
<dbReference type="InterPro" id="IPR011991">
    <property type="entry name" value="ArsR-like_HTH"/>
</dbReference>
<dbReference type="PANTHER" id="PTHR33154">
    <property type="entry name" value="TRANSCRIPTIONAL REGULATOR, ARSR FAMILY"/>
    <property type="match status" value="1"/>
</dbReference>
<dbReference type="SMART" id="SM00418">
    <property type="entry name" value="HTH_ARSR"/>
    <property type="match status" value="1"/>
</dbReference>
<dbReference type="PANTHER" id="PTHR33154:SF33">
    <property type="entry name" value="TRANSCRIPTIONAL REPRESSOR SDPR"/>
    <property type="match status" value="1"/>
</dbReference>
<evidence type="ECO:0000256" key="3">
    <source>
        <dbReference type="ARBA" id="ARBA00023163"/>
    </source>
</evidence>
<feature type="domain" description="HTH arsR-type" evidence="4">
    <location>
        <begin position="270"/>
        <end position="364"/>
    </location>
</feature>
<dbReference type="InterPro" id="IPR001845">
    <property type="entry name" value="HTH_ArsR_DNA-bd_dom"/>
</dbReference>
<dbReference type="InterPro" id="IPR051081">
    <property type="entry name" value="HTH_MetalResp_TranReg"/>
</dbReference>
<dbReference type="Gene3D" id="1.10.10.10">
    <property type="entry name" value="Winged helix-like DNA-binding domain superfamily/Winged helix DNA-binding domain"/>
    <property type="match status" value="1"/>
</dbReference>
<evidence type="ECO:0000313" key="6">
    <source>
        <dbReference type="Proteomes" id="UP001305702"/>
    </source>
</evidence>